<dbReference type="Pfam" id="PF00664">
    <property type="entry name" value="ABC_membrane"/>
    <property type="match status" value="1"/>
</dbReference>
<dbReference type="InterPro" id="IPR017871">
    <property type="entry name" value="ABC_transporter-like_CS"/>
</dbReference>
<dbReference type="InterPro" id="IPR003439">
    <property type="entry name" value="ABC_transporter-like_ATP-bd"/>
</dbReference>
<protein>
    <submittedName>
        <fullName evidence="10">Type I secretion system permease/ATPase</fullName>
    </submittedName>
</protein>
<keyword evidence="11" id="KW-1185">Reference proteome</keyword>
<evidence type="ECO:0000313" key="10">
    <source>
        <dbReference type="EMBL" id="AUG55252.1"/>
    </source>
</evidence>
<dbReference type="InterPro" id="IPR011527">
    <property type="entry name" value="ABC1_TM_dom"/>
</dbReference>
<dbReference type="SMART" id="SM00382">
    <property type="entry name" value="AAA"/>
    <property type="match status" value="1"/>
</dbReference>
<evidence type="ECO:0000313" key="11">
    <source>
        <dbReference type="Proteomes" id="UP000233458"/>
    </source>
</evidence>
<dbReference type="InterPro" id="IPR010128">
    <property type="entry name" value="ATPase_T1SS_PrtD-like"/>
</dbReference>
<gene>
    <name evidence="10" type="ORF">CSC3H3_19970</name>
</gene>
<dbReference type="SUPFAM" id="SSF52540">
    <property type="entry name" value="P-loop containing nucleoside triphosphate hydrolases"/>
    <property type="match status" value="1"/>
</dbReference>
<keyword evidence="5 7" id="KW-1133">Transmembrane helix</keyword>
<keyword evidence="3" id="KW-0547">Nucleotide-binding</keyword>
<dbReference type="InterPro" id="IPR003593">
    <property type="entry name" value="AAA+_ATPase"/>
</dbReference>
<evidence type="ECO:0000256" key="2">
    <source>
        <dbReference type="ARBA" id="ARBA00022692"/>
    </source>
</evidence>
<organism evidence="10 11">
    <name type="scientific">Thalassospira marina</name>
    <dbReference type="NCBI Taxonomy" id="2048283"/>
    <lineage>
        <taxon>Bacteria</taxon>
        <taxon>Pseudomonadati</taxon>
        <taxon>Pseudomonadota</taxon>
        <taxon>Alphaproteobacteria</taxon>
        <taxon>Rhodospirillales</taxon>
        <taxon>Thalassospiraceae</taxon>
        <taxon>Thalassospira</taxon>
    </lineage>
</organism>
<feature type="transmembrane region" description="Helical" evidence="7">
    <location>
        <begin position="45"/>
        <end position="65"/>
    </location>
</feature>
<comment type="subcellular location">
    <subcellularLocation>
        <location evidence="1">Cell membrane</location>
        <topology evidence="1">Multi-pass membrane protein</topology>
    </subcellularLocation>
</comment>
<dbReference type="Pfam" id="PF00005">
    <property type="entry name" value="ABC_tran"/>
    <property type="match status" value="1"/>
</dbReference>
<keyword evidence="2 7" id="KW-0812">Transmembrane</keyword>
<evidence type="ECO:0000256" key="5">
    <source>
        <dbReference type="ARBA" id="ARBA00022989"/>
    </source>
</evidence>
<evidence type="ECO:0000259" key="8">
    <source>
        <dbReference type="PROSITE" id="PS50893"/>
    </source>
</evidence>
<dbReference type="PANTHER" id="PTHR24221">
    <property type="entry name" value="ATP-BINDING CASSETTE SUB-FAMILY B"/>
    <property type="match status" value="1"/>
</dbReference>
<evidence type="ECO:0000256" key="7">
    <source>
        <dbReference type="SAM" id="Phobius"/>
    </source>
</evidence>
<evidence type="ECO:0000256" key="6">
    <source>
        <dbReference type="ARBA" id="ARBA00023136"/>
    </source>
</evidence>
<dbReference type="PROSITE" id="PS00211">
    <property type="entry name" value="ABC_TRANSPORTER_1"/>
    <property type="match status" value="1"/>
</dbReference>
<dbReference type="InterPro" id="IPR039421">
    <property type="entry name" value="Type_1_exporter"/>
</dbReference>
<evidence type="ECO:0000259" key="9">
    <source>
        <dbReference type="PROSITE" id="PS50929"/>
    </source>
</evidence>
<dbReference type="Gene3D" id="3.40.50.300">
    <property type="entry name" value="P-loop containing nucleotide triphosphate hydrolases"/>
    <property type="match status" value="1"/>
</dbReference>
<reference evidence="10 11" key="1">
    <citation type="submission" date="2017-10" db="EMBL/GenBank/DDBJ databases">
        <title>Biodiversity and function of Thalassospira species in the particle-attached aromatic-hydrocarbon-degrading consortia from the surface seawater of the China South Sea.</title>
        <authorList>
            <person name="Dong C."/>
            <person name="Liu R."/>
            <person name="Shao Z."/>
        </authorList>
    </citation>
    <scope>NUCLEOTIDE SEQUENCE [LARGE SCALE GENOMIC DNA]</scope>
    <source>
        <strain evidence="10 11">CSC3H3</strain>
    </source>
</reference>
<dbReference type="SUPFAM" id="SSF90123">
    <property type="entry name" value="ABC transporter transmembrane region"/>
    <property type="match status" value="1"/>
</dbReference>
<feature type="transmembrane region" description="Helical" evidence="7">
    <location>
        <begin position="7"/>
        <end position="33"/>
    </location>
</feature>
<dbReference type="PROSITE" id="PS50893">
    <property type="entry name" value="ABC_TRANSPORTER_2"/>
    <property type="match status" value="1"/>
</dbReference>
<keyword evidence="4" id="KW-0067">ATP-binding</keyword>
<dbReference type="Gene3D" id="1.20.1560.10">
    <property type="entry name" value="ABC transporter type 1, transmembrane domain"/>
    <property type="match status" value="1"/>
</dbReference>
<sequence length="577" mass="61516">MASLRRAFYCVAALSGVSNILMLTGPLFMLQVYDRVLASQSMPTLLALIMLVLALYLFLGTADALRARMLVRIGWRVDEQIGPDVMRHALALPLDHPGADARPVNDLDQIRQFVGSAGPVAICDLPWMPLFMGIVFLLHPWLGILALGGGVVLISLTLISETLSRRHVLRMTHQSLRRSTLLEAGHRNAEVLRAMGMVPAFLARWAMVNDRYLQTNTSAGDVTSTFTAYIKVIRLAMQSGVLALGAYLAILQEVSPGAMVAASILTARALSPVEQAIGNWRGFVAARQAYGRLGKILGCDGKSAGIADISHSRLALPAPHQTLSVQTLVVQVPSARLAASSGKHGGKPGNGMGSGRTLLKVAQLELKAGDGLGVIGPSGSGKSTLARALVGIGHCPQGTIRLDGAELSHWSRDDLGKYVGYLPQDVELFDDSIARNIARLAARPNAQKVIAAAKMAGVHDLIQSFPNGYDTQIGPGGIVLSGGQRQRIGLARALFDDPFLVVLDEPNASLDADGEQALIKAVVALRERGAIVVMIAHRPHILACVNYATVIQNGQQVAFGSRDDILRKTLRQVGESA</sequence>
<evidence type="ECO:0000256" key="1">
    <source>
        <dbReference type="ARBA" id="ARBA00004651"/>
    </source>
</evidence>
<name>A0ABN5FP33_9PROT</name>
<dbReference type="InterPro" id="IPR036640">
    <property type="entry name" value="ABC1_TM_sf"/>
</dbReference>
<dbReference type="NCBIfam" id="TIGR01842">
    <property type="entry name" value="type_I_sec_PrtD"/>
    <property type="match status" value="1"/>
</dbReference>
<evidence type="ECO:0000256" key="4">
    <source>
        <dbReference type="ARBA" id="ARBA00022840"/>
    </source>
</evidence>
<accession>A0ABN5FP33</accession>
<dbReference type="Proteomes" id="UP000233458">
    <property type="component" value="Chromosome"/>
</dbReference>
<evidence type="ECO:0000256" key="3">
    <source>
        <dbReference type="ARBA" id="ARBA00022741"/>
    </source>
</evidence>
<proteinExistence type="predicted"/>
<feature type="domain" description="ABC transporter" evidence="8">
    <location>
        <begin position="330"/>
        <end position="576"/>
    </location>
</feature>
<dbReference type="InterPro" id="IPR027417">
    <property type="entry name" value="P-loop_NTPase"/>
</dbReference>
<dbReference type="PROSITE" id="PS50929">
    <property type="entry name" value="ABC_TM1F"/>
    <property type="match status" value="1"/>
</dbReference>
<feature type="domain" description="ABC transmembrane type-1" evidence="9">
    <location>
        <begin position="11"/>
        <end position="285"/>
    </location>
</feature>
<dbReference type="EMBL" id="CP024199">
    <property type="protein sequence ID" value="AUG55252.1"/>
    <property type="molecule type" value="Genomic_DNA"/>
</dbReference>
<feature type="transmembrane region" description="Helical" evidence="7">
    <location>
        <begin position="144"/>
        <end position="163"/>
    </location>
</feature>
<keyword evidence="6 7" id="KW-0472">Membrane</keyword>
<dbReference type="PANTHER" id="PTHR24221:SF248">
    <property type="entry name" value="ABC TRANSPORTER TRANSMEMBRANE REGION"/>
    <property type="match status" value="1"/>
</dbReference>